<evidence type="ECO:0000313" key="2">
    <source>
        <dbReference type="Proteomes" id="UP000663844"/>
    </source>
</evidence>
<sequence length="35" mass="4047">MEPVGKKTHLWNLADTLHCPHNDHGFIYTNKNSNL</sequence>
<accession>A0A819QHL7</accession>
<dbReference type="EMBL" id="CAJOAZ010003737">
    <property type="protein sequence ID" value="CAF4025397.1"/>
    <property type="molecule type" value="Genomic_DNA"/>
</dbReference>
<comment type="caution">
    <text evidence="1">The sequence shown here is derived from an EMBL/GenBank/DDBJ whole genome shotgun (WGS) entry which is preliminary data.</text>
</comment>
<organism evidence="1 2">
    <name type="scientific">Adineta steineri</name>
    <dbReference type="NCBI Taxonomy" id="433720"/>
    <lineage>
        <taxon>Eukaryota</taxon>
        <taxon>Metazoa</taxon>
        <taxon>Spiralia</taxon>
        <taxon>Gnathifera</taxon>
        <taxon>Rotifera</taxon>
        <taxon>Eurotatoria</taxon>
        <taxon>Bdelloidea</taxon>
        <taxon>Adinetida</taxon>
        <taxon>Adinetidae</taxon>
        <taxon>Adineta</taxon>
    </lineage>
</organism>
<name>A0A819QHL7_9BILA</name>
<proteinExistence type="predicted"/>
<dbReference type="AlphaFoldDB" id="A0A819QHL7"/>
<gene>
    <name evidence="1" type="ORF">OXD698_LOCUS30963</name>
</gene>
<protein>
    <submittedName>
        <fullName evidence="1">Uncharacterized protein</fullName>
    </submittedName>
</protein>
<dbReference type="Proteomes" id="UP000663844">
    <property type="component" value="Unassembled WGS sequence"/>
</dbReference>
<reference evidence="1" key="1">
    <citation type="submission" date="2021-02" db="EMBL/GenBank/DDBJ databases">
        <authorList>
            <person name="Nowell W R."/>
        </authorList>
    </citation>
    <scope>NUCLEOTIDE SEQUENCE</scope>
</reference>
<evidence type="ECO:0000313" key="1">
    <source>
        <dbReference type="EMBL" id="CAF4025397.1"/>
    </source>
</evidence>